<dbReference type="STRING" id="754476.Q7A_3081"/>
<dbReference type="eggNOG" id="COG2020">
    <property type="taxonomic scope" value="Bacteria"/>
</dbReference>
<proteinExistence type="predicted"/>
<evidence type="ECO:0000256" key="1">
    <source>
        <dbReference type="ARBA" id="ARBA00004141"/>
    </source>
</evidence>
<dbReference type="OrthoDB" id="9789029at2"/>
<dbReference type="RefSeq" id="WP_014708215.1">
    <property type="nucleotide sequence ID" value="NC_017857.3"/>
</dbReference>
<evidence type="ECO:0000256" key="4">
    <source>
        <dbReference type="ARBA" id="ARBA00023136"/>
    </source>
</evidence>
<keyword evidence="2" id="KW-0812">Transmembrane</keyword>
<evidence type="ECO:0000313" key="6">
    <source>
        <dbReference type="Proteomes" id="UP000009144"/>
    </source>
</evidence>
<sequence length="187" mass="21593">MTDKFAELTLLVLIAGAALALLSNAGKWRIRNVHQWDNEIVALTVITLISMVGLPLIDATLPWLEFADLRYYNELAWSGLFIGSLGIWLLYRATGDYIAPNKQRHFARRGIYRFIRYPFYSALLVLVLAQLMLTQNWLAGMAGLITFVLVYYLRVPREEEDGLEKYGHHYLEYMLQTGDIWPRVPLK</sequence>
<evidence type="ECO:0000313" key="5">
    <source>
        <dbReference type="EMBL" id="AFI85854.1"/>
    </source>
</evidence>
<evidence type="ECO:0000256" key="2">
    <source>
        <dbReference type="ARBA" id="ARBA00022692"/>
    </source>
</evidence>
<dbReference type="Proteomes" id="UP000009144">
    <property type="component" value="Chromosome"/>
</dbReference>
<gene>
    <name evidence="5" type="ordered locus">Q7A_3081</name>
</gene>
<evidence type="ECO:0000256" key="3">
    <source>
        <dbReference type="ARBA" id="ARBA00022989"/>
    </source>
</evidence>
<dbReference type="KEGG" id="mej:Q7A_3081"/>
<dbReference type="Gene3D" id="1.20.120.1630">
    <property type="match status" value="1"/>
</dbReference>
<dbReference type="EC" id="2.1.1.100" evidence="5"/>
<dbReference type="GO" id="GO:0004671">
    <property type="term" value="F:protein C-terminal S-isoprenylcysteine carboxyl O-methyltransferase activity"/>
    <property type="evidence" value="ECO:0007669"/>
    <property type="project" value="UniProtKB-EC"/>
</dbReference>
<organism evidence="5 6">
    <name type="scientific">Methylophaga nitratireducenticrescens</name>
    <dbReference type="NCBI Taxonomy" id="754476"/>
    <lineage>
        <taxon>Bacteria</taxon>
        <taxon>Pseudomonadati</taxon>
        <taxon>Pseudomonadota</taxon>
        <taxon>Gammaproteobacteria</taxon>
        <taxon>Thiotrichales</taxon>
        <taxon>Piscirickettsiaceae</taxon>
        <taxon>Methylophaga</taxon>
    </lineage>
</organism>
<dbReference type="EMBL" id="CP003390">
    <property type="protein sequence ID" value="AFI85854.1"/>
    <property type="molecule type" value="Genomic_DNA"/>
</dbReference>
<reference evidence="5 6" key="1">
    <citation type="journal article" date="2012" name="J. Bacteriol.">
        <title>Complete genome sequences of Methylophaga sp. strain JAM1 and Methylophaga sp. strain JAM7.</title>
        <authorList>
            <person name="Villeneuve C."/>
            <person name="Martineau C."/>
            <person name="Mauffrey F."/>
            <person name="Villemur R."/>
        </authorList>
    </citation>
    <scope>NUCLEOTIDE SEQUENCE [LARGE SCALE GENOMIC DNA]</scope>
    <source>
        <strain evidence="5 6">JAM1</strain>
    </source>
</reference>
<accession>I1XN85</accession>
<keyword evidence="4" id="KW-0472">Membrane</keyword>
<dbReference type="Pfam" id="PF04140">
    <property type="entry name" value="ICMT"/>
    <property type="match status" value="1"/>
</dbReference>
<keyword evidence="6" id="KW-1185">Reference proteome</keyword>
<reference evidence="5 6" key="2">
    <citation type="journal article" date="2013" name="Int. J. Syst. Evol. Microbiol.">
        <title>Methylophaga nitratireducenticrescens sp. nov. and Methylophaga frappieri sp. nov., isolated from the biofilm of the methanol-fed denitrification system treating the seawater at the Montreal Biodome.</title>
        <authorList>
            <person name="Villeneuve C."/>
            <person name="Martineau C."/>
            <person name="Mauffrey F."/>
            <person name="Villemur R."/>
        </authorList>
    </citation>
    <scope>NUCLEOTIDE SEQUENCE [LARGE SCALE GENOMIC DNA]</scope>
    <source>
        <strain evidence="5 6">JAM1</strain>
    </source>
</reference>
<keyword evidence="3" id="KW-1133">Transmembrane helix</keyword>
<keyword evidence="5" id="KW-0489">Methyltransferase</keyword>
<name>I1XN85_METNJ</name>
<dbReference type="GO" id="GO:0016020">
    <property type="term" value="C:membrane"/>
    <property type="evidence" value="ECO:0007669"/>
    <property type="project" value="UniProtKB-SubCell"/>
</dbReference>
<dbReference type="PATRIC" id="fig|754476.3.peg.3027"/>
<dbReference type="InterPro" id="IPR007269">
    <property type="entry name" value="ICMT_MeTrfase"/>
</dbReference>
<keyword evidence="5" id="KW-0808">Transferase</keyword>
<protein>
    <submittedName>
        <fullName evidence="5">Farnesyl cysteine carboxyl-methyltransferase</fullName>
        <ecNumber evidence="5">2.1.1.100</ecNumber>
    </submittedName>
</protein>
<dbReference type="GO" id="GO:0032259">
    <property type="term" value="P:methylation"/>
    <property type="evidence" value="ECO:0007669"/>
    <property type="project" value="UniProtKB-KW"/>
</dbReference>
<dbReference type="HOGENOM" id="CLU_065200_1_1_6"/>
<dbReference type="AlphaFoldDB" id="I1XN85"/>
<comment type="subcellular location">
    <subcellularLocation>
        <location evidence="1">Membrane</location>
        <topology evidence="1">Multi-pass membrane protein</topology>
    </subcellularLocation>
</comment>